<gene>
    <name evidence="2" type="ORF">A994_04450</name>
</gene>
<dbReference type="PATRIC" id="fig|1204725.3.peg.892"/>
<reference evidence="2 3" key="1">
    <citation type="journal article" date="2012" name="J. Bacteriol.">
        <title>Draft genome sequence of Methanobacterium formicicum DSM 3637, an archaebacterium isolated from the methane producer amoeba Pelomyxa palustris.</title>
        <authorList>
            <person name="Gutierrez G."/>
        </authorList>
    </citation>
    <scope>NUCLEOTIDE SEQUENCE [LARGE SCALE GENOMIC DNA]</scope>
    <source>
        <strain evidence="3">DSM 3637 / PP1</strain>
    </source>
</reference>
<accession>K2QDQ1</accession>
<keyword evidence="3" id="KW-1185">Reference proteome</keyword>
<sequence>MMIKNLIVVGGVIALAIIAFYFIGMGPTNLELDYDDGSYDHYDGPGMNKEITTLNISGTTERFATVTIDGDIVPVDKDGKFYKVINLKNGTNVYYITSKAPFKSINQINVTTNRIEDKNGNVAGNWVYNGTAIREGY</sequence>
<dbReference type="AlphaFoldDB" id="K2QDQ1"/>
<protein>
    <submittedName>
        <fullName evidence="2">Uncharacterized protein</fullName>
    </submittedName>
</protein>
<dbReference type="InterPro" id="IPR013783">
    <property type="entry name" value="Ig-like_fold"/>
</dbReference>
<name>K2QDQ1_METFP</name>
<evidence type="ECO:0000313" key="2">
    <source>
        <dbReference type="EMBL" id="EKF86176.1"/>
    </source>
</evidence>
<organism evidence="2 3">
    <name type="scientific">Methanobacterium formicicum (strain DSM 3637 / PP1)</name>
    <dbReference type="NCBI Taxonomy" id="1204725"/>
    <lineage>
        <taxon>Archaea</taxon>
        <taxon>Methanobacteriati</taxon>
        <taxon>Methanobacteriota</taxon>
        <taxon>Methanomada group</taxon>
        <taxon>Methanobacteria</taxon>
        <taxon>Methanobacteriales</taxon>
        <taxon>Methanobacteriaceae</taxon>
        <taxon>Methanobacterium</taxon>
    </lineage>
</organism>
<keyword evidence="1" id="KW-0472">Membrane</keyword>
<comment type="caution">
    <text evidence="2">The sequence shown here is derived from an EMBL/GenBank/DDBJ whole genome shotgun (WGS) entry which is preliminary data.</text>
</comment>
<dbReference type="Gene3D" id="2.60.40.10">
    <property type="entry name" value="Immunoglobulins"/>
    <property type="match status" value="1"/>
</dbReference>
<dbReference type="EMBL" id="AMPO01000003">
    <property type="protein sequence ID" value="EKF86176.1"/>
    <property type="molecule type" value="Genomic_DNA"/>
</dbReference>
<evidence type="ECO:0000256" key="1">
    <source>
        <dbReference type="SAM" id="Phobius"/>
    </source>
</evidence>
<keyword evidence="1" id="KW-1133">Transmembrane helix</keyword>
<keyword evidence="1" id="KW-0812">Transmembrane</keyword>
<evidence type="ECO:0000313" key="3">
    <source>
        <dbReference type="Proteomes" id="UP000007360"/>
    </source>
</evidence>
<feature type="transmembrane region" description="Helical" evidence="1">
    <location>
        <begin position="6"/>
        <end position="24"/>
    </location>
</feature>
<dbReference type="RefSeq" id="WP_004030119.1">
    <property type="nucleotide sequence ID" value="NZ_AMPO01000003.1"/>
</dbReference>
<proteinExistence type="predicted"/>
<dbReference type="Proteomes" id="UP000007360">
    <property type="component" value="Unassembled WGS sequence"/>
</dbReference>